<dbReference type="InterPro" id="IPR003317">
    <property type="entry name" value="Cyt-d_oxidase_su2"/>
</dbReference>
<reference evidence="13 14" key="1">
    <citation type="submission" date="2018-09" db="EMBL/GenBank/DDBJ databases">
        <title>YIM 75507 draft genome.</title>
        <authorList>
            <person name="Tang S."/>
            <person name="Feng Y."/>
        </authorList>
    </citation>
    <scope>NUCLEOTIDE SEQUENCE [LARGE SCALE GENOMIC DNA]</scope>
    <source>
        <strain evidence="13 14">YIM 75507</strain>
    </source>
</reference>
<dbReference type="GO" id="GO:0009055">
    <property type="term" value="F:electron transfer activity"/>
    <property type="evidence" value="ECO:0007669"/>
    <property type="project" value="TreeGrafter"/>
</dbReference>
<keyword evidence="5" id="KW-0349">Heme</keyword>
<feature type="transmembrane region" description="Helical" evidence="12">
    <location>
        <begin position="6"/>
        <end position="36"/>
    </location>
</feature>
<evidence type="ECO:0000256" key="9">
    <source>
        <dbReference type="ARBA" id="ARBA00022989"/>
    </source>
</evidence>
<name>A0A3A4A9R9_9ACTN</name>
<keyword evidence="9 12" id="KW-1133">Transmembrane helix</keyword>
<evidence type="ECO:0000256" key="11">
    <source>
        <dbReference type="ARBA" id="ARBA00023136"/>
    </source>
</evidence>
<dbReference type="NCBIfam" id="TIGR00203">
    <property type="entry name" value="cydB"/>
    <property type="match status" value="1"/>
</dbReference>
<evidence type="ECO:0000256" key="4">
    <source>
        <dbReference type="ARBA" id="ARBA00022475"/>
    </source>
</evidence>
<keyword evidence="8" id="KW-0249">Electron transport</keyword>
<dbReference type="OrthoDB" id="9776710at2"/>
<dbReference type="PIRSF" id="PIRSF000267">
    <property type="entry name" value="Cyt_oxidse_sub2"/>
    <property type="match status" value="1"/>
</dbReference>
<keyword evidence="6 12" id="KW-0812">Transmembrane</keyword>
<feature type="transmembrane region" description="Helical" evidence="12">
    <location>
        <begin position="82"/>
        <end position="99"/>
    </location>
</feature>
<evidence type="ECO:0000256" key="12">
    <source>
        <dbReference type="SAM" id="Phobius"/>
    </source>
</evidence>
<keyword evidence="11 12" id="KW-0472">Membrane</keyword>
<dbReference type="Proteomes" id="UP000265768">
    <property type="component" value="Unassembled WGS sequence"/>
</dbReference>
<dbReference type="PANTHER" id="PTHR43141">
    <property type="entry name" value="CYTOCHROME BD2 SUBUNIT II"/>
    <property type="match status" value="1"/>
</dbReference>
<evidence type="ECO:0000313" key="13">
    <source>
        <dbReference type="EMBL" id="RJL23647.1"/>
    </source>
</evidence>
<dbReference type="GO" id="GO:0019646">
    <property type="term" value="P:aerobic electron transport chain"/>
    <property type="evidence" value="ECO:0007669"/>
    <property type="project" value="TreeGrafter"/>
</dbReference>
<evidence type="ECO:0000256" key="7">
    <source>
        <dbReference type="ARBA" id="ARBA00022723"/>
    </source>
</evidence>
<keyword evidence="7" id="KW-0479">Metal-binding</keyword>
<evidence type="ECO:0000256" key="3">
    <source>
        <dbReference type="ARBA" id="ARBA00022448"/>
    </source>
</evidence>
<evidence type="ECO:0000256" key="8">
    <source>
        <dbReference type="ARBA" id="ARBA00022982"/>
    </source>
</evidence>
<feature type="transmembrane region" description="Helical" evidence="12">
    <location>
        <begin position="294"/>
        <end position="317"/>
    </location>
</feature>
<feature type="transmembrane region" description="Helical" evidence="12">
    <location>
        <begin position="158"/>
        <end position="179"/>
    </location>
</feature>
<organism evidence="13 14">
    <name type="scientific">Bailinhaonella thermotolerans</name>
    <dbReference type="NCBI Taxonomy" id="1070861"/>
    <lineage>
        <taxon>Bacteria</taxon>
        <taxon>Bacillati</taxon>
        <taxon>Actinomycetota</taxon>
        <taxon>Actinomycetes</taxon>
        <taxon>Streptosporangiales</taxon>
        <taxon>Streptosporangiaceae</taxon>
        <taxon>Bailinhaonella</taxon>
    </lineage>
</organism>
<dbReference type="AlphaFoldDB" id="A0A3A4A9R9"/>
<comment type="caution">
    <text evidence="13">The sequence shown here is derived from an EMBL/GenBank/DDBJ whole genome shotgun (WGS) entry which is preliminary data.</text>
</comment>
<feature type="transmembrane region" description="Helical" evidence="12">
    <location>
        <begin position="223"/>
        <end position="240"/>
    </location>
</feature>
<evidence type="ECO:0000256" key="6">
    <source>
        <dbReference type="ARBA" id="ARBA00022692"/>
    </source>
</evidence>
<keyword evidence="14" id="KW-1185">Reference proteome</keyword>
<dbReference type="Pfam" id="PF02322">
    <property type="entry name" value="Cyt_bd_oxida_II"/>
    <property type="match status" value="1"/>
</dbReference>
<sequence length="323" mass="34603">MELTTIWFVAIAFLWTGYFVLEGFDFGVGVLLPLLGRREHERRAVLGTIGPVWDGNEVWLIVAVGASFAAFPAWYAGMLSGFYLPMLAVIVALILRGVALEYRSKVDSDRWRAWCDRGIFAGSLVPAFVWGSVFTTMVRGVPIDAEGVVRLGAPDAAALLGGAATLALFTLHGAVFLALKIEGPLRRRARRAALAAAAGAVPVVAALLLVIQREQGDDLTATLGLGAIVALGAATFLTWFQRDGWAFAATAGGIVLTSVTVFLSLWPNVLPSSISPAYDLTAEAAAAGPYTLTIMSWAALVLVPFVLAYQAWTYWVFRKRLVA</sequence>
<evidence type="ECO:0000256" key="2">
    <source>
        <dbReference type="ARBA" id="ARBA00007543"/>
    </source>
</evidence>
<evidence type="ECO:0000313" key="14">
    <source>
        <dbReference type="Proteomes" id="UP000265768"/>
    </source>
</evidence>
<dbReference type="GO" id="GO:0005886">
    <property type="term" value="C:plasma membrane"/>
    <property type="evidence" value="ECO:0007669"/>
    <property type="project" value="UniProtKB-SubCell"/>
</dbReference>
<dbReference type="GO" id="GO:0046872">
    <property type="term" value="F:metal ion binding"/>
    <property type="evidence" value="ECO:0007669"/>
    <property type="project" value="UniProtKB-KW"/>
</dbReference>
<protein>
    <submittedName>
        <fullName evidence="13">Cytochrome d ubiquinol oxidase subunit II</fullName>
    </submittedName>
</protein>
<comment type="subcellular location">
    <subcellularLocation>
        <location evidence="1">Cell membrane</location>
        <topology evidence="1">Multi-pass membrane protein</topology>
    </subcellularLocation>
</comment>
<dbReference type="PANTHER" id="PTHR43141:SF5">
    <property type="entry name" value="CYTOCHROME BD-I UBIQUINOL OXIDASE SUBUNIT 2"/>
    <property type="match status" value="1"/>
</dbReference>
<feature type="transmembrane region" description="Helical" evidence="12">
    <location>
        <begin position="191"/>
        <end position="211"/>
    </location>
</feature>
<gene>
    <name evidence="13" type="primary">cydB</name>
    <name evidence="13" type="ORF">D5H75_32650</name>
</gene>
<dbReference type="GO" id="GO:0070069">
    <property type="term" value="C:cytochrome complex"/>
    <property type="evidence" value="ECO:0007669"/>
    <property type="project" value="TreeGrafter"/>
</dbReference>
<dbReference type="EMBL" id="QZEY01000018">
    <property type="protein sequence ID" value="RJL23647.1"/>
    <property type="molecule type" value="Genomic_DNA"/>
</dbReference>
<feature type="transmembrane region" description="Helical" evidence="12">
    <location>
        <begin position="247"/>
        <end position="266"/>
    </location>
</feature>
<dbReference type="RefSeq" id="WP_119930436.1">
    <property type="nucleotide sequence ID" value="NZ_QZEY01000018.1"/>
</dbReference>
<keyword evidence="10" id="KW-0408">Iron</keyword>
<comment type="similarity">
    <text evidence="2">Belongs to the cytochrome ubiquinol oxidase subunit 2 family.</text>
</comment>
<evidence type="ECO:0000256" key="1">
    <source>
        <dbReference type="ARBA" id="ARBA00004651"/>
    </source>
</evidence>
<feature type="transmembrane region" description="Helical" evidence="12">
    <location>
        <begin position="119"/>
        <end position="138"/>
    </location>
</feature>
<dbReference type="GO" id="GO:0016682">
    <property type="term" value="F:oxidoreductase activity, acting on diphenols and related substances as donors, oxygen as acceptor"/>
    <property type="evidence" value="ECO:0007669"/>
    <property type="project" value="TreeGrafter"/>
</dbReference>
<accession>A0A3A4A9R9</accession>
<evidence type="ECO:0000256" key="10">
    <source>
        <dbReference type="ARBA" id="ARBA00023004"/>
    </source>
</evidence>
<feature type="transmembrane region" description="Helical" evidence="12">
    <location>
        <begin position="57"/>
        <end position="76"/>
    </location>
</feature>
<evidence type="ECO:0000256" key="5">
    <source>
        <dbReference type="ARBA" id="ARBA00022617"/>
    </source>
</evidence>
<keyword evidence="3" id="KW-0813">Transport</keyword>
<keyword evidence="4" id="KW-1003">Cell membrane</keyword>
<proteinExistence type="inferred from homology"/>